<dbReference type="GO" id="GO:0000976">
    <property type="term" value="F:transcription cis-regulatory region binding"/>
    <property type="evidence" value="ECO:0007669"/>
    <property type="project" value="TreeGrafter"/>
</dbReference>
<dbReference type="Gene3D" id="1.10.357.10">
    <property type="entry name" value="Tetracycline Repressor, domain 2"/>
    <property type="match status" value="2"/>
</dbReference>
<dbReference type="KEGG" id="mshj:MSHI_30260"/>
<dbReference type="EMBL" id="AP022575">
    <property type="protein sequence ID" value="BBX75120.1"/>
    <property type="molecule type" value="Genomic_DNA"/>
</dbReference>
<feature type="domain" description="HTH tetR-type" evidence="4">
    <location>
        <begin position="21"/>
        <end position="81"/>
    </location>
</feature>
<dbReference type="InterPro" id="IPR050109">
    <property type="entry name" value="HTH-type_TetR-like_transc_reg"/>
</dbReference>
<dbReference type="PRINTS" id="PR00455">
    <property type="entry name" value="HTHTETR"/>
</dbReference>
<sequence length="430" mass="46124">MSTISAAPGASAAAGFRRRPKDRKAQIARVSAEAFSAQGYHAVSMETIAARVGVSAAALYRHYAGKYDLFRGAVLGLSQQLVDGTELDESADPATLLDRLVGALVDVTLDNRACGGLYRWQARYLRAEDQATLSGQLKLVNRRIQKPLMVIRPSLAPRQRWLLSAGVLSVIGSVVDHTERLPADEIRALLSAAAWAILAAELPMPGDVVARPGSWRIFAEDAGVYEALLHAAMALFNDRGYSATSMAQIASAAGIPVSGIYRYFSGKCEILATGLRRAADRISGQLSPVLGALTEPGQALTLLIDAYVATSFANPELLAVYYTERVNLTPADRMVLHNVQLSTVDSWVRLLTAARPSLTPAQARFLVPAAMALVVDLGRMVSPQDSAYAQACVRKLMQVTLFGCESAATPPRPPGRRRQGSSSPSRVGRR</sequence>
<reference evidence="5 6" key="1">
    <citation type="journal article" date="2019" name="Emerg. Microbes Infect.">
        <title>Comprehensive subspecies identification of 175 nontuberculous mycobacteria species based on 7547 genomic profiles.</title>
        <authorList>
            <person name="Matsumoto Y."/>
            <person name="Kinjo T."/>
            <person name="Motooka D."/>
            <person name="Nabeya D."/>
            <person name="Jung N."/>
            <person name="Uechi K."/>
            <person name="Horii T."/>
            <person name="Iida T."/>
            <person name="Fujita J."/>
            <person name="Nakamura S."/>
        </authorList>
    </citation>
    <scope>NUCLEOTIDE SEQUENCE [LARGE SCALE GENOMIC DNA]</scope>
    <source>
        <strain evidence="5 6">JCM 14233</strain>
    </source>
</reference>
<keyword evidence="1 2" id="KW-0238">DNA-binding</keyword>
<dbReference type="PANTHER" id="PTHR30055:SF237">
    <property type="entry name" value="TRANSCRIPTIONAL REPRESSOR MCE3R"/>
    <property type="match status" value="1"/>
</dbReference>
<keyword evidence="6" id="KW-1185">Reference proteome</keyword>
<name>A0A7I7MT76_9MYCO</name>
<feature type="domain" description="HTH tetR-type" evidence="4">
    <location>
        <begin position="222"/>
        <end position="282"/>
    </location>
</feature>
<evidence type="ECO:0000256" key="3">
    <source>
        <dbReference type="SAM" id="MobiDB-lite"/>
    </source>
</evidence>
<dbReference type="Gene3D" id="1.10.10.60">
    <property type="entry name" value="Homeodomain-like"/>
    <property type="match status" value="2"/>
</dbReference>
<evidence type="ECO:0000256" key="2">
    <source>
        <dbReference type="PROSITE-ProRule" id="PRU00335"/>
    </source>
</evidence>
<organism evidence="5 6">
    <name type="scientific">Mycobacterium shinjukuense</name>
    <dbReference type="NCBI Taxonomy" id="398694"/>
    <lineage>
        <taxon>Bacteria</taxon>
        <taxon>Bacillati</taxon>
        <taxon>Actinomycetota</taxon>
        <taxon>Actinomycetes</taxon>
        <taxon>Mycobacteriales</taxon>
        <taxon>Mycobacteriaceae</taxon>
        <taxon>Mycobacterium</taxon>
    </lineage>
</organism>
<dbReference type="PROSITE" id="PS50977">
    <property type="entry name" value="HTH_TETR_2"/>
    <property type="match status" value="2"/>
</dbReference>
<dbReference type="RefSeq" id="WP_163663046.1">
    <property type="nucleotide sequence ID" value="NZ_AP022575.1"/>
</dbReference>
<dbReference type="SUPFAM" id="SSF46689">
    <property type="entry name" value="Homeodomain-like"/>
    <property type="match status" value="2"/>
</dbReference>
<accession>A0A7I7MT76</accession>
<evidence type="ECO:0000259" key="4">
    <source>
        <dbReference type="PROSITE" id="PS50977"/>
    </source>
</evidence>
<dbReference type="Proteomes" id="UP000467236">
    <property type="component" value="Chromosome"/>
</dbReference>
<protein>
    <submittedName>
        <fullName evidence="5">TetR family transcriptional regulator</fullName>
    </submittedName>
</protein>
<proteinExistence type="predicted"/>
<feature type="region of interest" description="Disordered" evidence="3">
    <location>
        <begin position="407"/>
        <end position="430"/>
    </location>
</feature>
<gene>
    <name evidence="5" type="ORF">MSHI_30260</name>
</gene>
<dbReference type="GO" id="GO:0003700">
    <property type="term" value="F:DNA-binding transcription factor activity"/>
    <property type="evidence" value="ECO:0007669"/>
    <property type="project" value="TreeGrafter"/>
</dbReference>
<dbReference type="InterPro" id="IPR009057">
    <property type="entry name" value="Homeodomain-like_sf"/>
</dbReference>
<dbReference type="PANTHER" id="PTHR30055">
    <property type="entry name" value="HTH-TYPE TRANSCRIPTIONAL REGULATOR RUTR"/>
    <property type="match status" value="1"/>
</dbReference>
<feature type="compositionally biased region" description="Low complexity" evidence="3">
    <location>
        <begin position="420"/>
        <end position="430"/>
    </location>
</feature>
<evidence type="ECO:0000313" key="5">
    <source>
        <dbReference type="EMBL" id="BBX75120.1"/>
    </source>
</evidence>
<evidence type="ECO:0000313" key="6">
    <source>
        <dbReference type="Proteomes" id="UP000467236"/>
    </source>
</evidence>
<dbReference type="AlphaFoldDB" id="A0A7I7MT76"/>
<feature type="DNA-binding region" description="H-T-H motif" evidence="2">
    <location>
        <begin position="44"/>
        <end position="63"/>
    </location>
</feature>
<dbReference type="InterPro" id="IPR001647">
    <property type="entry name" value="HTH_TetR"/>
</dbReference>
<dbReference type="Pfam" id="PF00440">
    <property type="entry name" value="TetR_N"/>
    <property type="match status" value="2"/>
</dbReference>
<feature type="DNA-binding region" description="H-T-H motif" evidence="2">
    <location>
        <begin position="245"/>
        <end position="264"/>
    </location>
</feature>
<evidence type="ECO:0000256" key="1">
    <source>
        <dbReference type="ARBA" id="ARBA00023125"/>
    </source>
</evidence>